<dbReference type="EMBL" id="GBXM01008640">
    <property type="protein sequence ID" value="JAH99937.1"/>
    <property type="molecule type" value="Transcribed_RNA"/>
</dbReference>
<organism evidence="1">
    <name type="scientific">Anguilla anguilla</name>
    <name type="common">European freshwater eel</name>
    <name type="synonym">Muraena anguilla</name>
    <dbReference type="NCBI Taxonomy" id="7936"/>
    <lineage>
        <taxon>Eukaryota</taxon>
        <taxon>Metazoa</taxon>
        <taxon>Chordata</taxon>
        <taxon>Craniata</taxon>
        <taxon>Vertebrata</taxon>
        <taxon>Euteleostomi</taxon>
        <taxon>Actinopterygii</taxon>
        <taxon>Neopterygii</taxon>
        <taxon>Teleostei</taxon>
        <taxon>Anguilliformes</taxon>
        <taxon>Anguillidae</taxon>
        <taxon>Anguilla</taxon>
    </lineage>
</organism>
<reference evidence="1" key="2">
    <citation type="journal article" date="2015" name="Fish Shellfish Immunol.">
        <title>Early steps in the European eel (Anguilla anguilla)-Vibrio vulnificus interaction in the gills: Role of the RtxA13 toxin.</title>
        <authorList>
            <person name="Callol A."/>
            <person name="Pajuelo D."/>
            <person name="Ebbesson L."/>
            <person name="Teles M."/>
            <person name="MacKenzie S."/>
            <person name="Amaro C."/>
        </authorList>
    </citation>
    <scope>NUCLEOTIDE SEQUENCE</scope>
</reference>
<sequence>MNIFHSKYRKNQETRSKQSQYFPHDVEVSQKLAAFKERCYAQNKK</sequence>
<name>A0A0E9XB13_ANGAN</name>
<reference evidence="1" key="1">
    <citation type="submission" date="2014-11" db="EMBL/GenBank/DDBJ databases">
        <authorList>
            <person name="Amaro Gonzalez C."/>
        </authorList>
    </citation>
    <scope>NUCLEOTIDE SEQUENCE</scope>
</reference>
<proteinExistence type="predicted"/>
<evidence type="ECO:0000313" key="1">
    <source>
        <dbReference type="EMBL" id="JAH99937.1"/>
    </source>
</evidence>
<dbReference type="AlphaFoldDB" id="A0A0E9XB13"/>
<accession>A0A0E9XB13</accession>
<protein>
    <submittedName>
        <fullName evidence="1">Uncharacterized protein</fullName>
    </submittedName>
</protein>